<evidence type="ECO:0000313" key="2">
    <source>
        <dbReference type="EMBL" id="KAF4314607.1"/>
    </source>
</evidence>
<feature type="compositionally biased region" description="Polar residues" evidence="1">
    <location>
        <begin position="24"/>
        <end position="48"/>
    </location>
</feature>
<feature type="compositionally biased region" description="Basic and acidic residues" evidence="1">
    <location>
        <begin position="245"/>
        <end position="279"/>
    </location>
</feature>
<reference evidence="2" key="1">
    <citation type="submission" date="2020-04" db="EMBL/GenBank/DDBJ databases">
        <title>Genome Assembly and Annotation of Botryosphaeria dothidea sdau 11-99, a Latent Pathogen of Apple Fruit Ring Rot in China.</title>
        <authorList>
            <person name="Yu C."/>
            <person name="Diao Y."/>
            <person name="Lu Q."/>
            <person name="Zhao J."/>
            <person name="Cui S."/>
            <person name="Peng C."/>
            <person name="He B."/>
            <person name="Liu H."/>
        </authorList>
    </citation>
    <scope>NUCLEOTIDE SEQUENCE [LARGE SCALE GENOMIC DNA]</scope>
    <source>
        <strain evidence="2">Sdau11-99</strain>
    </source>
</reference>
<protein>
    <submittedName>
        <fullName evidence="2">Uncharacterized protein</fullName>
    </submittedName>
</protein>
<feature type="compositionally biased region" description="Polar residues" evidence="1">
    <location>
        <begin position="591"/>
        <end position="603"/>
    </location>
</feature>
<organism evidence="2 3">
    <name type="scientific">Botryosphaeria dothidea</name>
    <dbReference type="NCBI Taxonomy" id="55169"/>
    <lineage>
        <taxon>Eukaryota</taxon>
        <taxon>Fungi</taxon>
        <taxon>Dikarya</taxon>
        <taxon>Ascomycota</taxon>
        <taxon>Pezizomycotina</taxon>
        <taxon>Dothideomycetes</taxon>
        <taxon>Dothideomycetes incertae sedis</taxon>
        <taxon>Botryosphaeriales</taxon>
        <taxon>Botryosphaeriaceae</taxon>
        <taxon>Botryosphaeria</taxon>
    </lineage>
</organism>
<feature type="compositionally biased region" description="Low complexity" evidence="1">
    <location>
        <begin position="99"/>
        <end position="114"/>
    </location>
</feature>
<dbReference type="Proteomes" id="UP000572817">
    <property type="component" value="Unassembled WGS sequence"/>
</dbReference>
<keyword evidence="3" id="KW-1185">Reference proteome</keyword>
<feature type="compositionally biased region" description="Low complexity" evidence="1">
    <location>
        <begin position="487"/>
        <end position="514"/>
    </location>
</feature>
<feature type="compositionally biased region" description="Pro residues" evidence="1">
    <location>
        <begin position="558"/>
        <end position="574"/>
    </location>
</feature>
<dbReference type="OrthoDB" id="3946094at2759"/>
<feature type="region of interest" description="Disordered" evidence="1">
    <location>
        <begin position="466"/>
        <end position="726"/>
    </location>
</feature>
<feature type="region of interest" description="Disordered" evidence="1">
    <location>
        <begin position="745"/>
        <end position="764"/>
    </location>
</feature>
<feature type="region of interest" description="Disordered" evidence="1">
    <location>
        <begin position="433"/>
        <end position="452"/>
    </location>
</feature>
<gene>
    <name evidence="2" type="ORF">GTA08_BOTSDO00435</name>
</gene>
<evidence type="ECO:0000313" key="3">
    <source>
        <dbReference type="Proteomes" id="UP000572817"/>
    </source>
</evidence>
<feature type="region of interest" description="Disordered" evidence="1">
    <location>
        <begin position="99"/>
        <end position="181"/>
    </location>
</feature>
<evidence type="ECO:0000256" key="1">
    <source>
        <dbReference type="SAM" id="MobiDB-lite"/>
    </source>
</evidence>
<sequence length="783" mass="84295">MPSFYRAALEALTSACANHDPTHQRFSSVPTTNKPTANSLRSASSRPTNKPAANPFSFNNYAFKPAPQPSATPLPFDPAELTRKLERYLASLDPNAAAAATNNTPKNASATTATQQHGPAHLKPQQQRSQPRSATASAQSPASPNQAAANSRYHAPNRVSAAARSATDPLPATSGSQRPDDWAALDSLRREARRAQRRSMALHGNGKLNAPVEAGELAKRLSALNGDGAAMVGLLRMQKSLPDLKRASSARANEKRPVVRREGSKRGEAGANDEREKAARRSSAMRRSTVHGASGKDVEMWRVFVETQNAMTSNSQAVAHHTPVPERRKSRRPRPLSTTELDLDRSVWSPPGSAKLLQKSRSSGFIEAESSSDGKSGSSKSEVVIGRRPDWSQRDEEREKEGRLSPLHLHVPGFGRRSSTSITEVTLSEDERALSDIEGKRQSSAKTNNNINDSRKSICVAEVNITKKQSPQKRQPSMLQIPPNNITTTVKASSSASPSFSCSPTSPPSITLSPVDPRLSLDLHPGFSPNLSPLQQQPPSPYETRVPHVAPLDRKPTQPKPTLAPLPEVPPLPAPDRYSKTRPKSFVAPARSSSTPAISTLSKAQDVDPVAAPTNVPWPGPQSRSASGGPLSSNPVGGRSLSLFPAEDERMKKRKSVAFAEHMELGSRGEREGEKRGQQSGGTRAMAIAAAQEFKRPSTSYHPPSKKEGGNSRNVRVKEREVVERGGGVMSPTRLVFWRRDSGVASGKGAADETLNVSSGDEPVVRSPSRLAFWKKRATSAAA</sequence>
<feature type="region of interest" description="Disordered" evidence="1">
    <location>
        <begin position="312"/>
        <end position="423"/>
    </location>
</feature>
<feature type="compositionally biased region" description="Basic and acidic residues" evidence="1">
    <location>
        <begin position="705"/>
        <end position="724"/>
    </location>
</feature>
<feature type="compositionally biased region" description="Polar residues" evidence="1">
    <location>
        <begin position="466"/>
        <end position="486"/>
    </location>
</feature>
<feature type="compositionally biased region" description="Low complexity" evidence="1">
    <location>
        <begin position="124"/>
        <end position="152"/>
    </location>
</feature>
<dbReference type="AlphaFoldDB" id="A0A8H4NH17"/>
<name>A0A8H4NH17_9PEZI</name>
<accession>A0A8H4NH17</accession>
<feature type="compositionally biased region" description="Basic and acidic residues" evidence="1">
    <location>
        <begin position="385"/>
        <end position="403"/>
    </location>
</feature>
<feature type="compositionally biased region" description="Low complexity" evidence="1">
    <location>
        <begin position="371"/>
        <end position="381"/>
    </location>
</feature>
<feature type="compositionally biased region" description="Basic and acidic residues" evidence="1">
    <location>
        <begin position="661"/>
        <end position="677"/>
    </location>
</feature>
<proteinExistence type="predicted"/>
<feature type="region of interest" description="Disordered" evidence="1">
    <location>
        <begin position="245"/>
        <end position="294"/>
    </location>
</feature>
<comment type="caution">
    <text evidence="2">The sequence shown here is derived from an EMBL/GenBank/DDBJ whole genome shotgun (WGS) entry which is preliminary data.</text>
</comment>
<feature type="region of interest" description="Disordered" evidence="1">
    <location>
        <begin position="21"/>
        <end position="64"/>
    </location>
</feature>
<dbReference type="EMBL" id="WWBZ02000001">
    <property type="protein sequence ID" value="KAF4314607.1"/>
    <property type="molecule type" value="Genomic_DNA"/>
</dbReference>
<feature type="compositionally biased region" description="Polar residues" evidence="1">
    <location>
        <begin position="622"/>
        <end position="635"/>
    </location>
</feature>
<feature type="compositionally biased region" description="Polar residues" evidence="1">
    <location>
        <begin position="442"/>
        <end position="452"/>
    </location>
</feature>